<evidence type="ECO:0000313" key="4">
    <source>
        <dbReference type="Proteomes" id="UP000612055"/>
    </source>
</evidence>
<dbReference type="OrthoDB" id="1716611at2759"/>
<dbReference type="Proteomes" id="UP000612055">
    <property type="component" value="Unassembled WGS sequence"/>
</dbReference>
<organism evidence="3 4">
    <name type="scientific">Edaphochlamys debaryana</name>
    <dbReference type="NCBI Taxonomy" id="47281"/>
    <lineage>
        <taxon>Eukaryota</taxon>
        <taxon>Viridiplantae</taxon>
        <taxon>Chlorophyta</taxon>
        <taxon>core chlorophytes</taxon>
        <taxon>Chlorophyceae</taxon>
        <taxon>CS clade</taxon>
        <taxon>Chlamydomonadales</taxon>
        <taxon>Chlamydomonadales incertae sedis</taxon>
        <taxon>Edaphochlamys</taxon>
    </lineage>
</organism>
<evidence type="ECO:0000313" key="3">
    <source>
        <dbReference type="EMBL" id="KAG2491531.1"/>
    </source>
</evidence>
<feature type="domain" description="Armadillo-like repeats" evidence="2">
    <location>
        <begin position="279"/>
        <end position="370"/>
    </location>
</feature>
<dbReference type="PANTHER" id="PTHR36793">
    <property type="entry name" value="RIBOSOMAL RNA SMALL SUBUNIT METHYLTRANSFERASE J"/>
    <property type="match status" value="1"/>
</dbReference>
<gene>
    <name evidence="3" type="ORF">HYH03_010104</name>
</gene>
<feature type="compositionally biased region" description="Low complexity" evidence="1">
    <location>
        <begin position="99"/>
        <end position="110"/>
    </location>
</feature>
<evidence type="ECO:0000256" key="1">
    <source>
        <dbReference type="SAM" id="MobiDB-lite"/>
    </source>
</evidence>
<accession>A0A836BWA8</accession>
<feature type="region of interest" description="Disordered" evidence="1">
    <location>
        <begin position="42"/>
        <end position="110"/>
    </location>
</feature>
<dbReference type="GO" id="GO:0009535">
    <property type="term" value="C:chloroplast thylakoid membrane"/>
    <property type="evidence" value="ECO:0007669"/>
    <property type="project" value="TreeGrafter"/>
</dbReference>
<dbReference type="EMBL" id="JAEHOE010000052">
    <property type="protein sequence ID" value="KAG2491531.1"/>
    <property type="molecule type" value="Genomic_DNA"/>
</dbReference>
<dbReference type="Pfam" id="PF22915">
    <property type="entry name" value="ARMH5"/>
    <property type="match status" value="1"/>
</dbReference>
<feature type="compositionally biased region" description="Acidic residues" evidence="1">
    <location>
        <begin position="81"/>
        <end position="94"/>
    </location>
</feature>
<dbReference type="InterPro" id="IPR055241">
    <property type="entry name" value="Armadillo_rpt_dom"/>
</dbReference>
<proteinExistence type="predicted"/>
<evidence type="ECO:0000259" key="2">
    <source>
        <dbReference type="Pfam" id="PF22915"/>
    </source>
</evidence>
<comment type="caution">
    <text evidence="3">The sequence shown here is derived from an EMBL/GenBank/DDBJ whole genome shotgun (WGS) entry which is preliminary data.</text>
</comment>
<dbReference type="GO" id="GO:0009941">
    <property type="term" value="C:chloroplast envelope"/>
    <property type="evidence" value="ECO:0007669"/>
    <property type="project" value="TreeGrafter"/>
</dbReference>
<dbReference type="AlphaFoldDB" id="A0A836BWA8"/>
<dbReference type="PANTHER" id="PTHR36793:SF1">
    <property type="entry name" value="RIBOSOMAL RNA SMALL SUBUNIT METHYLTRANSFERASE J"/>
    <property type="match status" value="1"/>
</dbReference>
<name>A0A836BWA8_9CHLO</name>
<protein>
    <recommendedName>
        <fullName evidence="2">Armadillo-like repeats domain-containing protein</fullName>
    </recommendedName>
</protein>
<keyword evidence="4" id="KW-1185">Reference proteome</keyword>
<reference evidence="3" key="1">
    <citation type="journal article" date="2020" name="bioRxiv">
        <title>Comparative genomics of Chlamydomonas.</title>
        <authorList>
            <person name="Craig R.J."/>
            <person name="Hasan A.R."/>
            <person name="Ness R.W."/>
            <person name="Keightley P.D."/>
        </authorList>
    </citation>
    <scope>NUCLEOTIDE SEQUENCE</scope>
    <source>
        <strain evidence="3">CCAP 11/70</strain>
    </source>
</reference>
<sequence>MQVAQRTLAGPVPQAISCPALPRAARPSATLDLAPQRLAALSAAPLLPPRPAPSRAPQQLQRPCRGLAPQAVRRPVPVVSTEEETEETEEETETEQVQAQAPAASTSAAPSAAAPAVAALPARAAHGPAPEAAAAVLAAAPAAAAPAAAAVTALPAETVAEVEAAPQPQMVTEEFEMEVEQVIEPLTFQSALTRSRNFVSNTWQGKLLLGGIAAVALGTLGLAAYRVWERANTAKAKRLRQIDRNRDLIEGLNKHLMAAGGGNRAGLTASECKRLTRASGFTPVEVFRKYLWYLLRERRFDQGAVDDLVALKEGLALTDADVGEALRERSQRIYEKYGTLMLNTEGLTLQGAQRKASCTALFRKVLYLAEAPRLVGSAASEPGGAGLESVADIGKIFGATIEDMEKLRIRNLYEAELDLEGMVDTDDEAAPGAGGDKKPQA</sequence>